<dbReference type="AlphaFoldDB" id="A0A7X0J0G4"/>
<dbReference type="Gene3D" id="1.20.120.450">
    <property type="entry name" value="dinb family like domain"/>
    <property type="match status" value="1"/>
</dbReference>
<evidence type="ECO:0000313" key="2">
    <source>
        <dbReference type="Proteomes" id="UP000521017"/>
    </source>
</evidence>
<organism evidence="1 2">
    <name type="scientific">Pedobacter cryoconitis</name>
    <dbReference type="NCBI Taxonomy" id="188932"/>
    <lineage>
        <taxon>Bacteria</taxon>
        <taxon>Pseudomonadati</taxon>
        <taxon>Bacteroidota</taxon>
        <taxon>Sphingobacteriia</taxon>
        <taxon>Sphingobacteriales</taxon>
        <taxon>Sphingobacteriaceae</taxon>
        <taxon>Pedobacter</taxon>
    </lineage>
</organism>
<dbReference type="RefSeq" id="WP_184623184.1">
    <property type="nucleotide sequence ID" value="NZ_JACHCC010000002.1"/>
</dbReference>
<dbReference type="EMBL" id="JACHCC010000002">
    <property type="protein sequence ID" value="MBB6498763.1"/>
    <property type="molecule type" value="Genomic_DNA"/>
</dbReference>
<evidence type="ECO:0000313" key="1">
    <source>
        <dbReference type="EMBL" id="MBB6498763.1"/>
    </source>
</evidence>
<gene>
    <name evidence="1" type="ORF">HDF25_000900</name>
</gene>
<reference evidence="1 2" key="1">
    <citation type="submission" date="2020-08" db="EMBL/GenBank/DDBJ databases">
        <title>Genomic Encyclopedia of Type Strains, Phase IV (KMG-V): Genome sequencing to study the core and pangenomes of soil and plant-associated prokaryotes.</title>
        <authorList>
            <person name="Whitman W."/>
        </authorList>
    </citation>
    <scope>NUCLEOTIDE SEQUENCE [LARGE SCALE GENOMIC DNA]</scope>
    <source>
        <strain evidence="1 2">M2T3</strain>
    </source>
</reference>
<sequence>MNSKIDIHTEKIIESYDVHTSLFSKIIEGIIERDLHHFIPGSNQIPWLIGSQVQLRYEAASWMGINKKQKAEALFRNNKEVQHDITYPSVTSFNEDWKRISPILRNAILELDDEDLFTYSEKEPGKRGTFYDLLSHIIQRETNCIAMITLWRGILT</sequence>
<name>A0A7X0J0G4_9SPHI</name>
<evidence type="ECO:0008006" key="3">
    <source>
        <dbReference type="Google" id="ProtNLM"/>
    </source>
</evidence>
<accession>A0A7X0J0G4</accession>
<dbReference type="Proteomes" id="UP000521017">
    <property type="component" value="Unassembled WGS sequence"/>
</dbReference>
<dbReference type="InterPro" id="IPR034660">
    <property type="entry name" value="DinB/YfiT-like"/>
</dbReference>
<proteinExistence type="predicted"/>
<protein>
    <recommendedName>
        <fullName evidence="3">DinB family protein</fullName>
    </recommendedName>
</protein>
<comment type="caution">
    <text evidence="1">The sequence shown here is derived from an EMBL/GenBank/DDBJ whole genome shotgun (WGS) entry which is preliminary data.</text>
</comment>